<protein>
    <submittedName>
        <fullName evidence="2">CRAL/TRIO domain-containing protein</fullName>
    </submittedName>
</protein>
<dbReference type="InterPro" id="IPR036865">
    <property type="entry name" value="CRAL-TRIO_dom_sf"/>
</dbReference>
<accession>A0AAD6UIG6</accession>
<dbReference type="SUPFAM" id="SSF52087">
    <property type="entry name" value="CRAL/TRIO domain"/>
    <property type="match status" value="1"/>
</dbReference>
<gene>
    <name evidence="2" type="ORF">B0H15DRAFT_6167</name>
</gene>
<dbReference type="Gene3D" id="3.40.525.10">
    <property type="entry name" value="CRAL-TRIO lipid binding domain"/>
    <property type="match status" value="1"/>
</dbReference>
<dbReference type="InterPro" id="IPR011074">
    <property type="entry name" value="CRAL/TRIO_N_dom"/>
</dbReference>
<feature type="domain" description="CRAL-TRIO" evidence="1">
    <location>
        <begin position="102"/>
        <end position="256"/>
    </location>
</feature>
<evidence type="ECO:0000313" key="2">
    <source>
        <dbReference type="EMBL" id="KAJ7104075.1"/>
    </source>
</evidence>
<evidence type="ECO:0000259" key="1">
    <source>
        <dbReference type="PROSITE" id="PS50191"/>
    </source>
</evidence>
<dbReference type="InterPro" id="IPR036273">
    <property type="entry name" value="CRAL/TRIO_N_dom_sf"/>
</dbReference>
<dbReference type="AlphaFoldDB" id="A0AAD6UIG6"/>
<comment type="caution">
    <text evidence="2">The sequence shown here is derived from an EMBL/GenBank/DDBJ whole genome shotgun (WGS) entry which is preliminary data.</text>
</comment>
<keyword evidence="3" id="KW-1185">Reference proteome</keyword>
<dbReference type="Pfam" id="PF00650">
    <property type="entry name" value="CRAL_TRIO"/>
    <property type="match status" value="1"/>
</dbReference>
<dbReference type="InterPro" id="IPR001251">
    <property type="entry name" value="CRAL-TRIO_dom"/>
</dbReference>
<organism evidence="2 3">
    <name type="scientific">Mycena belliarum</name>
    <dbReference type="NCBI Taxonomy" id="1033014"/>
    <lineage>
        <taxon>Eukaryota</taxon>
        <taxon>Fungi</taxon>
        <taxon>Dikarya</taxon>
        <taxon>Basidiomycota</taxon>
        <taxon>Agaricomycotina</taxon>
        <taxon>Agaricomycetes</taxon>
        <taxon>Agaricomycetidae</taxon>
        <taxon>Agaricales</taxon>
        <taxon>Marasmiineae</taxon>
        <taxon>Mycenaceae</taxon>
        <taxon>Mycena</taxon>
    </lineage>
</organism>
<dbReference type="EMBL" id="JARJCN010000001">
    <property type="protein sequence ID" value="KAJ7104075.1"/>
    <property type="molecule type" value="Genomic_DNA"/>
</dbReference>
<dbReference type="PANTHER" id="PTHR45824">
    <property type="entry name" value="GH16843P"/>
    <property type="match status" value="1"/>
</dbReference>
<proteinExistence type="predicted"/>
<dbReference type="PROSITE" id="PS50191">
    <property type="entry name" value="CRAL_TRIO"/>
    <property type="match status" value="1"/>
</dbReference>
<dbReference type="GO" id="GO:0008526">
    <property type="term" value="F:phosphatidylinositol transfer activity"/>
    <property type="evidence" value="ECO:0007669"/>
    <property type="project" value="TreeGrafter"/>
</dbReference>
<sequence>MSETVYLPIAPPAQPAAPLSHPELTEAQVKMQQEVQQYFEDPAYNVAGKPLMDVEKMWLSYECILRYLRATKWKADASIQRLEETLKWRREYGVYDTLTADLVEAEAVTGKEIILGFDVNGRPGLYLFPSRQNTNESTRQVQFVVWMLERCIDSMPPGVETLDLLINYADKAQNLSFGTARTVLSILQSHYPERLGLALIINIPFLLNAFFKYIGPFIDPVTQPKMRFNPQVIQEGIFAPEMVMSLWWGGACKFEYEHDKYWPALISLCEERTKLWTATWHKLGGKVGLKEFDYKTGKPDGVEAAEVLSTGPTHSEPVDFRHRVWTSSRSSAADDPDIDD</sequence>
<reference evidence="2" key="1">
    <citation type="submission" date="2023-03" db="EMBL/GenBank/DDBJ databases">
        <title>Massive genome expansion in bonnet fungi (Mycena s.s.) driven by repeated elements and novel gene families across ecological guilds.</title>
        <authorList>
            <consortium name="Lawrence Berkeley National Laboratory"/>
            <person name="Harder C.B."/>
            <person name="Miyauchi S."/>
            <person name="Viragh M."/>
            <person name="Kuo A."/>
            <person name="Thoen E."/>
            <person name="Andreopoulos B."/>
            <person name="Lu D."/>
            <person name="Skrede I."/>
            <person name="Drula E."/>
            <person name="Henrissat B."/>
            <person name="Morin E."/>
            <person name="Kohler A."/>
            <person name="Barry K."/>
            <person name="LaButti K."/>
            <person name="Morin E."/>
            <person name="Salamov A."/>
            <person name="Lipzen A."/>
            <person name="Mereny Z."/>
            <person name="Hegedus B."/>
            <person name="Baldrian P."/>
            <person name="Stursova M."/>
            <person name="Weitz H."/>
            <person name="Taylor A."/>
            <person name="Grigoriev I.V."/>
            <person name="Nagy L.G."/>
            <person name="Martin F."/>
            <person name="Kauserud H."/>
        </authorList>
    </citation>
    <scope>NUCLEOTIDE SEQUENCE</scope>
    <source>
        <strain evidence="2">CBHHK173m</strain>
    </source>
</reference>
<dbReference type="SMART" id="SM00516">
    <property type="entry name" value="SEC14"/>
    <property type="match status" value="1"/>
</dbReference>
<evidence type="ECO:0000313" key="3">
    <source>
        <dbReference type="Proteomes" id="UP001222325"/>
    </source>
</evidence>
<dbReference type="SMART" id="SM01100">
    <property type="entry name" value="CRAL_TRIO_N"/>
    <property type="match status" value="1"/>
</dbReference>
<name>A0AAD6UIG6_9AGAR</name>
<dbReference type="Proteomes" id="UP001222325">
    <property type="component" value="Unassembled WGS sequence"/>
</dbReference>
<dbReference type="InterPro" id="IPR052578">
    <property type="entry name" value="PI_Transfer_CRAL-TRIO"/>
</dbReference>
<dbReference type="PANTHER" id="PTHR45824:SF29">
    <property type="entry name" value="GH16843P"/>
    <property type="match status" value="1"/>
</dbReference>
<dbReference type="CDD" id="cd00170">
    <property type="entry name" value="SEC14"/>
    <property type="match status" value="1"/>
</dbReference>
<dbReference type="Pfam" id="PF03765">
    <property type="entry name" value="CRAL_TRIO_N"/>
    <property type="match status" value="1"/>
</dbReference>
<dbReference type="SUPFAM" id="SSF46938">
    <property type="entry name" value="CRAL/TRIO N-terminal domain"/>
    <property type="match status" value="1"/>
</dbReference>